<comment type="subunit">
    <text evidence="3">Homodimer.</text>
</comment>
<dbReference type="InterPro" id="IPR004788">
    <property type="entry name" value="Ribose5P_isomerase_type_A"/>
</dbReference>
<feature type="binding site" evidence="3">
    <location>
        <begin position="30"/>
        <end position="33"/>
    </location>
    <ligand>
        <name>substrate</name>
    </ligand>
</feature>
<dbReference type="Gene3D" id="3.30.70.260">
    <property type="match status" value="1"/>
</dbReference>
<dbReference type="GO" id="GO:0009052">
    <property type="term" value="P:pentose-phosphate shunt, non-oxidative branch"/>
    <property type="evidence" value="ECO:0007669"/>
    <property type="project" value="UniProtKB-UniRule"/>
</dbReference>
<dbReference type="NCBIfam" id="NF001924">
    <property type="entry name" value="PRK00702.1"/>
    <property type="match status" value="1"/>
</dbReference>
<comment type="catalytic activity">
    <reaction evidence="1 3">
        <text>aldehydo-D-ribose 5-phosphate = D-ribulose 5-phosphate</text>
        <dbReference type="Rhea" id="RHEA:14657"/>
        <dbReference type="ChEBI" id="CHEBI:58121"/>
        <dbReference type="ChEBI" id="CHEBI:58273"/>
        <dbReference type="EC" id="5.3.1.6"/>
    </reaction>
</comment>
<comment type="function">
    <text evidence="3">Catalyzes the reversible conversion of ribose-5-phosphate to ribulose 5-phosphate.</text>
</comment>
<keyword evidence="2 3" id="KW-0413">Isomerase</keyword>
<dbReference type="GO" id="GO:0004751">
    <property type="term" value="F:ribose-5-phosphate isomerase activity"/>
    <property type="evidence" value="ECO:0007669"/>
    <property type="project" value="UniProtKB-UniRule"/>
</dbReference>
<evidence type="ECO:0000256" key="1">
    <source>
        <dbReference type="ARBA" id="ARBA00001713"/>
    </source>
</evidence>
<accession>A0A2M8P1I6</accession>
<feature type="binding site" evidence="3">
    <location>
        <begin position="87"/>
        <end position="90"/>
    </location>
    <ligand>
        <name>substrate</name>
    </ligand>
</feature>
<dbReference type="Pfam" id="PF06026">
    <property type="entry name" value="Rib_5-P_isom_A"/>
    <property type="match status" value="1"/>
</dbReference>
<evidence type="ECO:0000256" key="3">
    <source>
        <dbReference type="HAMAP-Rule" id="MF_00170"/>
    </source>
</evidence>
<comment type="similarity">
    <text evidence="3">Belongs to the ribose 5-phosphate isomerase family.</text>
</comment>
<dbReference type="InterPro" id="IPR050262">
    <property type="entry name" value="Ribose-5P_isomerase"/>
</dbReference>
<evidence type="ECO:0000313" key="5">
    <source>
        <dbReference type="Proteomes" id="UP000228921"/>
    </source>
</evidence>
<dbReference type="EMBL" id="PGTK01000003">
    <property type="protein sequence ID" value="PJF31407.1"/>
    <property type="molecule type" value="Genomic_DNA"/>
</dbReference>
<proteinExistence type="inferred from homology"/>
<feature type="binding site" evidence="3">
    <location>
        <position position="127"/>
    </location>
    <ligand>
        <name>substrate</name>
    </ligand>
</feature>
<dbReference type="PANTHER" id="PTHR43748">
    <property type="entry name" value="RIBOSE-5-PHOSPHATE ISOMERASE 3, CHLOROPLASTIC-RELATED"/>
    <property type="match status" value="1"/>
</dbReference>
<sequence length="232" mass="25164">MSADVDLLKRRAAERAVELIESGMIIGLGSGSTASHALRRLAEAIQVGKLRDVRGVPTSRRIEQEAQALNIPLIDLDDVIEIDLTIDGADEVDPDLNLIKGGGGALLREKIVAQISRREVIVIDDSKLSPKLGTRWHLPVEVVSFGWRTQLRYLESLGAKVTLREIDGAPFHTDQGNLILDCNFGPIDDPKDLAARIKARAGIVEHGLFLSMATEVIVASAGGIRRITRGNV</sequence>
<comment type="pathway">
    <text evidence="3">Carbohydrate degradation; pentose phosphate pathway; D-ribose 5-phosphate from D-ribulose 5-phosphate (non-oxidative stage): step 1/1.</text>
</comment>
<dbReference type="NCBIfam" id="TIGR00021">
    <property type="entry name" value="rpiA"/>
    <property type="match status" value="1"/>
</dbReference>
<dbReference type="EC" id="5.3.1.6" evidence="3"/>
<dbReference type="InterPro" id="IPR037171">
    <property type="entry name" value="NagB/RpiA_transferase-like"/>
</dbReference>
<evidence type="ECO:0000256" key="2">
    <source>
        <dbReference type="ARBA" id="ARBA00023235"/>
    </source>
</evidence>
<dbReference type="SUPFAM" id="SSF75445">
    <property type="entry name" value="D-ribose-5-phosphate isomerase (RpiA), lid domain"/>
    <property type="match status" value="1"/>
</dbReference>
<dbReference type="AlphaFoldDB" id="A0A2M8P1I6"/>
<dbReference type="FunFam" id="3.40.50.1360:FF:000001">
    <property type="entry name" value="Ribose-5-phosphate isomerase A"/>
    <property type="match status" value="1"/>
</dbReference>
<dbReference type="HAMAP" id="MF_00170">
    <property type="entry name" value="Rib_5P_isom_A"/>
    <property type="match status" value="1"/>
</dbReference>
<protein>
    <recommendedName>
        <fullName evidence="3">Ribose-5-phosphate isomerase A</fullName>
        <ecNumber evidence="3">5.3.1.6</ecNumber>
    </recommendedName>
    <alternativeName>
        <fullName evidence="3">Phosphoriboisomerase A</fullName>
        <shortName evidence="3">PRI</shortName>
    </alternativeName>
</protein>
<reference evidence="4 5" key="1">
    <citation type="submission" date="2017-11" db="EMBL/GenBank/DDBJ databases">
        <title>Evolution of Phototrophy in the Chloroflexi Phylum Driven by Horizontal Gene Transfer.</title>
        <authorList>
            <person name="Ward L.M."/>
            <person name="Hemp J."/>
            <person name="Shih P.M."/>
            <person name="Mcglynn S.E."/>
            <person name="Fischer W."/>
        </authorList>
    </citation>
    <scope>NUCLEOTIDE SEQUENCE [LARGE SCALE GENOMIC DNA]</scope>
    <source>
        <strain evidence="4">CP2_2F</strain>
    </source>
</reference>
<feature type="active site" description="Proton acceptor" evidence="3">
    <location>
        <position position="109"/>
    </location>
</feature>
<dbReference type="SUPFAM" id="SSF100950">
    <property type="entry name" value="NagB/RpiA/CoA transferase-like"/>
    <property type="match status" value="1"/>
</dbReference>
<feature type="binding site" evidence="3">
    <location>
        <begin position="100"/>
        <end position="103"/>
    </location>
    <ligand>
        <name>substrate</name>
    </ligand>
</feature>
<comment type="caution">
    <text evidence="4">The sequence shown here is derived from an EMBL/GenBank/DDBJ whole genome shotgun (WGS) entry which is preliminary data.</text>
</comment>
<dbReference type="UniPathway" id="UPA00115">
    <property type="reaction ID" value="UER00412"/>
</dbReference>
<dbReference type="InterPro" id="IPR020672">
    <property type="entry name" value="Ribose5P_isomerase_typA_subgr"/>
</dbReference>
<dbReference type="Proteomes" id="UP000228921">
    <property type="component" value="Unassembled WGS sequence"/>
</dbReference>
<evidence type="ECO:0000313" key="4">
    <source>
        <dbReference type="EMBL" id="PJF31407.1"/>
    </source>
</evidence>
<name>A0A2M8P1I6_9CHLR</name>
<dbReference type="Gene3D" id="3.40.50.1360">
    <property type="match status" value="1"/>
</dbReference>
<organism evidence="4 5">
    <name type="scientific">Candidatus Thermofonsia Clade 1 bacterium</name>
    <dbReference type="NCBI Taxonomy" id="2364210"/>
    <lineage>
        <taxon>Bacteria</taxon>
        <taxon>Bacillati</taxon>
        <taxon>Chloroflexota</taxon>
        <taxon>Candidatus Thermofontia</taxon>
        <taxon>Candidatus Thermofonsia Clade 1</taxon>
    </lineage>
</organism>
<dbReference type="CDD" id="cd01398">
    <property type="entry name" value="RPI_A"/>
    <property type="match status" value="1"/>
</dbReference>
<dbReference type="PANTHER" id="PTHR43748:SF3">
    <property type="entry name" value="RIBOSE-5-PHOSPHATE ISOMERASE 3, CHLOROPLASTIC-RELATED"/>
    <property type="match status" value="1"/>
</dbReference>
<gene>
    <name evidence="3" type="primary">rpiA</name>
    <name evidence="4" type="ORF">CUN51_03490</name>
</gene>